<feature type="modified residue" description="4-aspartylphosphate" evidence="10">
    <location>
        <position position="59"/>
    </location>
</feature>
<dbReference type="AlphaFoldDB" id="A0A098EM33"/>
<evidence type="ECO:0000256" key="5">
    <source>
        <dbReference type="ARBA" id="ARBA00023015"/>
    </source>
</evidence>
<reference evidence="12 13" key="1">
    <citation type="submission" date="2014-09" db="EMBL/GenBank/DDBJ databases">
        <authorList>
            <person name="Urmite Genomes Urmite Genomes"/>
        </authorList>
    </citation>
    <scope>NUCLEOTIDE SEQUENCE [LARGE SCALE GENOMIC DNA]</scope>
    <source>
        <strain evidence="12 13">ES2</strain>
    </source>
</reference>
<dbReference type="Gene3D" id="3.40.50.2300">
    <property type="match status" value="1"/>
</dbReference>
<dbReference type="GO" id="GO:0005737">
    <property type="term" value="C:cytoplasm"/>
    <property type="evidence" value="ECO:0007669"/>
    <property type="project" value="UniProtKB-SubCell"/>
</dbReference>
<keyword evidence="7 9" id="KW-0010">Activator</keyword>
<dbReference type="Pfam" id="PF20714">
    <property type="entry name" value="HTH_64"/>
    <property type="match status" value="1"/>
</dbReference>
<evidence type="ECO:0000313" key="12">
    <source>
        <dbReference type="EMBL" id="CEG22867.1"/>
    </source>
</evidence>
<feature type="domain" description="Response regulatory" evidence="11">
    <location>
        <begin position="6"/>
        <end position="124"/>
    </location>
</feature>
<keyword evidence="13" id="KW-1185">Reference proteome</keyword>
<dbReference type="PIRSF" id="PIRSF006171">
    <property type="entry name" value="RR_citrat_malat"/>
    <property type="match status" value="1"/>
</dbReference>
<evidence type="ECO:0000256" key="2">
    <source>
        <dbReference type="ARBA" id="ARBA00022490"/>
    </source>
</evidence>
<dbReference type="PROSITE" id="PS50110">
    <property type="entry name" value="RESPONSE_REGULATORY"/>
    <property type="match status" value="1"/>
</dbReference>
<evidence type="ECO:0000259" key="11">
    <source>
        <dbReference type="PROSITE" id="PS50110"/>
    </source>
</evidence>
<dbReference type="SUPFAM" id="SSF52172">
    <property type="entry name" value="CheY-like"/>
    <property type="match status" value="1"/>
</dbReference>
<dbReference type="InterPro" id="IPR051271">
    <property type="entry name" value="2C-system_Tx_regulators"/>
</dbReference>
<keyword evidence="8 9" id="KW-0804">Transcription</keyword>
<accession>A0A098EM33</accession>
<dbReference type="InterPro" id="IPR011006">
    <property type="entry name" value="CheY-like_superfamily"/>
</dbReference>
<evidence type="ECO:0000256" key="1">
    <source>
        <dbReference type="ARBA" id="ARBA00004496"/>
    </source>
</evidence>
<evidence type="ECO:0000256" key="7">
    <source>
        <dbReference type="ARBA" id="ARBA00023159"/>
    </source>
</evidence>
<sequence>MKPTIQVLIIEDDFRVANINQELVNQIEGFHAEAIAKTGDEAIAFLEQAEPLPDLVLLDVFIPDRSGLNLFWEIRSAYRGVDIIMLSAATDAKTIEETVRGGISDYLIKPVDFVRFQESLLRYKDQKTFFSSKVDLEQSDIDRLIGRQHIGVIKEDMHQGDLPKGIDALTLSDVLEVLNTSPAPGVNAMETGQAVGVSRSTARRYLEHLVSTGDAKAQLNYGEIGRPERRYIPWTE</sequence>
<dbReference type="SMART" id="SM00448">
    <property type="entry name" value="REC"/>
    <property type="match status" value="1"/>
</dbReference>
<keyword evidence="6 9" id="KW-0238">DNA-binding</keyword>
<gene>
    <name evidence="12" type="primary">citT</name>
    <name evidence="12" type="ORF">BN1080_01802</name>
</gene>
<dbReference type="GO" id="GO:0000156">
    <property type="term" value="F:phosphorelay response regulator activity"/>
    <property type="evidence" value="ECO:0007669"/>
    <property type="project" value="TreeGrafter"/>
</dbReference>
<dbReference type="InterPro" id="IPR024187">
    <property type="entry name" value="Sig_transdc_resp-reg_cit/mal"/>
</dbReference>
<evidence type="ECO:0000256" key="8">
    <source>
        <dbReference type="ARBA" id="ARBA00023163"/>
    </source>
</evidence>
<dbReference type="EMBL" id="CCXS01000001">
    <property type="protein sequence ID" value="CEG22867.1"/>
    <property type="molecule type" value="Genomic_DNA"/>
</dbReference>
<proteinExistence type="predicted"/>
<evidence type="ECO:0000256" key="4">
    <source>
        <dbReference type="ARBA" id="ARBA00023012"/>
    </source>
</evidence>
<protein>
    <recommendedName>
        <fullName evidence="9">Transcriptional regulatory protein</fullName>
    </recommendedName>
</protein>
<evidence type="ECO:0000256" key="3">
    <source>
        <dbReference type="ARBA" id="ARBA00022553"/>
    </source>
</evidence>
<keyword evidence="3 10" id="KW-0597">Phosphoprotein</keyword>
<dbReference type="Proteomes" id="UP000043699">
    <property type="component" value="Unassembled WGS sequence"/>
</dbReference>
<organism evidence="12 13">
    <name type="scientific">Planococcus massiliensis</name>
    <dbReference type="NCBI Taxonomy" id="1499687"/>
    <lineage>
        <taxon>Bacteria</taxon>
        <taxon>Bacillati</taxon>
        <taxon>Bacillota</taxon>
        <taxon>Bacilli</taxon>
        <taxon>Bacillales</taxon>
        <taxon>Caryophanaceae</taxon>
        <taxon>Planococcus</taxon>
    </lineage>
</organism>
<dbReference type="STRING" id="1499687.BN1080_01802"/>
<name>A0A098EM33_9BACL</name>
<dbReference type="GO" id="GO:0003700">
    <property type="term" value="F:DNA-binding transcription factor activity"/>
    <property type="evidence" value="ECO:0007669"/>
    <property type="project" value="InterPro"/>
</dbReference>
<dbReference type="InterPro" id="IPR001789">
    <property type="entry name" value="Sig_transdc_resp-reg_receiver"/>
</dbReference>
<dbReference type="PANTHER" id="PTHR45526:SF6">
    <property type="entry name" value="TRANSCRIPTIONAL REGULATORY PROTEIN CITT"/>
    <property type="match status" value="1"/>
</dbReference>
<dbReference type="PANTHER" id="PTHR45526">
    <property type="entry name" value="TRANSCRIPTIONAL REGULATORY PROTEIN DPIA"/>
    <property type="match status" value="1"/>
</dbReference>
<evidence type="ECO:0000256" key="10">
    <source>
        <dbReference type="PROSITE-ProRule" id="PRU00169"/>
    </source>
</evidence>
<dbReference type="CDD" id="cd19925">
    <property type="entry name" value="REC_citrate_TCS"/>
    <property type="match status" value="1"/>
</dbReference>
<keyword evidence="4 9" id="KW-0902">Two-component regulatory system</keyword>
<dbReference type="Pfam" id="PF00072">
    <property type="entry name" value="Response_reg"/>
    <property type="match status" value="1"/>
</dbReference>
<dbReference type="GO" id="GO:0003677">
    <property type="term" value="F:DNA binding"/>
    <property type="evidence" value="ECO:0007669"/>
    <property type="project" value="UniProtKB-KW"/>
</dbReference>
<dbReference type="OrthoDB" id="9759232at2"/>
<evidence type="ECO:0000256" key="6">
    <source>
        <dbReference type="ARBA" id="ARBA00023125"/>
    </source>
</evidence>
<evidence type="ECO:0000256" key="9">
    <source>
        <dbReference type="PIRNR" id="PIRNR006171"/>
    </source>
</evidence>
<keyword evidence="5 9" id="KW-0805">Transcription regulation</keyword>
<dbReference type="RefSeq" id="WP_052651682.1">
    <property type="nucleotide sequence ID" value="NZ_CCXS01000001.1"/>
</dbReference>
<comment type="subcellular location">
    <subcellularLocation>
        <location evidence="1 9">Cytoplasm</location>
    </subcellularLocation>
</comment>
<keyword evidence="2 9" id="KW-0963">Cytoplasm</keyword>
<dbReference type="InterPro" id="IPR048714">
    <property type="entry name" value="DpiA-like_HTH"/>
</dbReference>
<evidence type="ECO:0000313" key="13">
    <source>
        <dbReference type="Proteomes" id="UP000043699"/>
    </source>
</evidence>